<dbReference type="Pfam" id="PF08387">
    <property type="entry name" value="FBD"/>
    <property type="match status" value="1"/>
</dbReference>
<dbReference type="Gene3D" id="3.80.10.10">
    <property type="entry name" value="Ribonuclease Inhibitor"/>
    <property type="match status" value="1"/>
</dbReference>
<dbReference type="InterPro" id="IPR050232">
    <property type="entry name" value="FBL13/AtMIF1-like"/>
</dbReference>
<sequence length="481" mass="54321">MPMRSLNGFAMADHSAVSQGGRPPDDSVIVVDGDALERPGSPVPEGPQPVQKKVRSFDAPGTEGVMIIDEDLSGNLRRDASSTQPVTDVPNLNFELVEEYPSWWKGRKSLNSSTINSFRCFVDRVLFFHDMVGLDKFLLKFRLKRGKTVDSSSAYRWISGAVKRGVKHLDFNISFDKFTLPDDLFTCRTLVTLKLDIGLVLNVPLDIHFPNLKTLHLKSVKLFDDNSVKSLFSNCSSLEDVVIEKCSFKYVQSFSISHPWLKRLAIIHSCDSAHCWLVIDTPYLSNFKYIGHVVAGYSLKKQESLVSADIQFLFEDKDLQADARHATSIFRQIYNVRSLVMSPYSLELLSSSEPLPAFPTLVELDIPYNKVEQLNSMDNGLEALLPHCPELENLAFPQDVLNSLPEEVPSCLLFKVKVIEISNFEYDQDCIRKAKYILENGGALEKLTILTSNIWHGYKLEISQVLFAYPRKSKECFILIV</sequence>
<dbReference type="PANTHER" id="PTHR31900">
    <property type="entry name" value="F-BOX/RNI SUPERFAMILY PROTEIN-RELATED"/>
    <property type="match status" value="1"/>
</dbReference>
<dbReference type="Pfam" id="PF24758">
    <property type="entry name" value="LRR_At5g56370"/>
    <property type="match status" value="1"/>
</dbReference>
<evidence type="ECO:0000313" key="4">
    <source>
        <dbReference type="Proteomes" id="UP001472677"/>
    </source>
</evidence>
<feature type="domain" description="FBD" evidence="2">
    <location>
        <begin position="410"/>
        <end position="481"/>
    </location>
</feature>
<dbReference type="InterPro" id="IPR006566">
    <property type="entry name" value="FBD"/>
</dbReference>
<comment type="caution">
    <text evidence="3">The sequence shown here is derived from an EMBL/GenBank/DDBJ whole genome shotgun (WGS) entry which is preliminary data.</text>
</comment>
<evidence type="ECO:0000259" key="2">
    <source>
        <dbReference type="SMART" id="SM00579"/>
    </source>
</evidence>
<gene>
    <name evidence="3" type="ORF">V6N12_023705</name>
</gene>
<reference evidence="3 4" key="1">
    <citation type="journal article" date="2024" name="G3 (Bethesda)">
        <title>Genome assembly of Hibiscus sabdariffa L. provides insights into metabolisms of medicinal natural products.</title>
        <authorList>
            <person name="Kim T."/>
        </authorList>
    </citation>
    <scope>NUCLEOTIDE SEQUENCE [LARGE SCALE GENOMIC DNA]</scope>
    <source>
        <strain evidence="3">TK-2024</strain>
        <tissue evidence="3">Old leaves</tissue>
    </source>
</reference>
<dbReference type="InterPro" id="IPR032675">
    <property type="entry name" value="LRR_dom_sf"/>
</dbReference>
<protein>
    <recommendedName>
        <fullName evidence="2">FBD domain-containing protein</fullName>
    </recommendedName>
</protein>
<dbReference type="SUPFAM" id="SSF52058">
    <property type="entry name" value="L domain-like"/>
    <property type="match status" value="1"/>
</dbReference>
<dbReference type="SMART" id="SM00579">
    <property type="entry name" value="FBD"/>
    <property type="match status" value="1"/>
</dbReference>
<dbReference type="PANTHER" id="PTHR31900:SF27">
    <property type="entry name" value="FBD DOMAIN-CONTAINING PROTEIN"/>
    <property type="match status" value="1"/>
</dbReference>
<evidence type="ECO:0000313" key="3">
    <source>
        <dbReference type="EMBL" id="KAK8589303.1"/>
    </source>
</evidence>
<evidence type="ECO:0000256" key="1">
    <source>
        <dbReference type="SAM" id="MobiDB-lite"/>
    </source>
</evidence>
<keyword evidence="4" id="KW-1185">Reference proteome</keyword>
<dbReference type="Proteomes" id="UP001472677">
    <property type="component" value="Unassembled WGS sequence"/>
</dbReference>
<dbReference type="EMBL" id="JBBPBM010000004">
    <property type="protein sequence ID" value="KAK8589303.1"/>
    <property type="molecule type" value="Genomic_DNA"/>
</dbReference>
<dbReference type="InterPro" id="IPR055411">
    <property type="entry name" value="LRR_FXL15/At3g58940/PEG3-like"/>
</dbReference>
<feature type="region of interest" description="Disordered" evidence="1">
    <location>
        <begin position="34"/>
        <end position="54"/>
    </location>
</feature>
<name>A0ABR2FZB6_9ROSI</name>
<accession>A0ABR2FZB6</accession>
<proteinExistence type="predicted"/>
<organism evidence="3 4">
    <name type="scientific">Hibiscus sabdariffa</name>
    <name type="common">roselle</name>
    <dbReference type="NCBI Taxonomy" id="183260"/>
    <lineage>
        <taxon>Eukaryota</taxon>
        <taxon>Viridiplantae</taxon>
        <taxon>Streptophyta</taxon>
        <taxon>Embryophyta</taxon>
        <taxon>Tracheophyta</taxon>
        <taxon>Spermatophyta</taxon>
        <taxon>Magnoliopsida</taxon>
        <taxon>eudicotyledons</taxon>
        <taxon>Gunneridae</taxon>
        <taxon>Pentapetalae</taxon>
        <taxon>rosids</taxon>
        <taxon>malvids</taxon>
        <taxon>Malvales</taxon>
        <taxon>Malvaceae</taxon>
        <taxon>Malvoideae</taxon>
        <taxon>Hibiscus</taxon>
    </lineage>
</organism>